<feature type="transmembrane region" description="Helical" evidence="1">
    <location>
        <begin position="432"/>
        <end position="449"/>
    </location>
</feature>
<feature type="transmembrane region" description="Helical" evidence="1">
    <location>
        <begin position="1019"/>
        <end position="1040"/>
    </location>
</feature>
<sequence>MGSLIRFSLNNKFAILILTLIVTVAGLYAGANMKKETIPDIEVPILTVSAVFPGAAPQEVADKLSGPLEQRIRNLSGVNSVSSTSMENVSSLVVEYGYGTKMDDAENELRQTLSSFVKPQGVADLQVTKISLNAFPVVSLSVSGENRQLDELTKLVEEQLKPALEGIEGAGSVAVSGQYVREAELAFDKAKMSSLGLSEETVRGIVQGSAIQVPLGLFELENAEKSVLVDGNMTTLDDLRNLAVPVIPSAGSAGGAALGGPPAAAGNGAAPGGAAGGNTGAGAPGTAAGGNAVGGGAAAGAAGGGAAGGTGIGAAPGAAASPAGIPTVKLSEIADIRLVGKAESISRTNGSESIGINVTKTSDANTVDVVEAVKAKARQFESDYPGMHALIMLDQGEPIEESVSTMLNKALFGAIFAVVVILLFLRNLRTTLISVVSIPLSLLIALLVLKQTGVTLNVMTLGAMTVAIGRVVDDSIVVIENNYRRMGLGGEKLSGKALVLDATKEMFIPILSSTLVTIAVFVPLGTVSGPVGQLFMPFALTMVYALLASLLVAVSVVPALTHLMFRNGTGRKSGHEDKPGAIARFYRRVLNGALNHKALTSLGAVFLLAASLALTGVVGVSFLPEEEQKYAMITYTPGPGKRIADVEASALAAEKLVLGRPGVANLQYSVGGQNPMGRGSGKSALFYVQYDKNTADFKQVKEALIGDLQNLDKDGKWSELDFGGGFGGNKLSLTVYGDSLEQIKPAIERIRQELAQEGSFEKVESSLSQTYEQYAIVADQPKLAKLGLTAAQLAMRLSPMRERPALAEVQIDGKPYPLYEKSDAQPFSSLGDIENAKLSSPLGIQVPIKNVATVRQGTSPNTITHKDGRLYVEVTANITAKDVGQASSTAQSRIKDLGLGDGIRVDFGGVTEQINETFTQLGMAMAAAVAIVYLLLVITFGGALTPFAILFSLPFTIIGGLVGLYLAKETISASAMMGALMLIGIVVTNAIVLLDRVLHKEREGLSPREALLEAGSTRLRPILMTALATVGALLPLALGFESTSGSLISKGLGVTVIGGLISSTVLTLVIVPIVYEFLAKFRRKMVPETGAE</sequence>
<dbReference type="SUPFAM" id="SSF82693">
    <property type="entry name" value="Multidrug efflux transporter AcrB pore domain, PN1, PN2, PC1 and PC2 subdomains"/>
    <property type="match status" value="2"/>
</dbReference>
<dbReference type="Gene3D" id="3.30.70.1320">
    <property type="entry name" value="Multidrug efflux transporter AcrB pore domain like"/>
    <property type="match status" value="2"/>
</dbReference>
<dbReference type="Gene3D" id="3.30.70.1430">
    <property type="entry name" value="Multidrug efflux transporter AcrB pore domain"/>
    <property type="match status" value="2"/>
</dbReference>
<name>A0ABV5VWQ4_9BACL</name>
<gene>
    <name evidence="2" type="ORF">ACFFNY_13110</name>
</gene>
<feature type="transmembrane region" description="Helical" evidence="1">
    <location>
        <begin position="1052"/>
        <end position="1075"/>
    </location>
</feature>
<evidence type="ECO:0000313" key="2">
    <source>
        <dbReference type="EMBL" id="MFB9752498.1"/>
    </source>
</evidence>
<reference evidence="2 3" key="1">
    <citation type="submission" date="2024-09" db="EMBL/GenBank/DDBJ databases">
        <authorList>
            <person name="Sun Q."/>
            <person name="Mori K."/>
        </authorList>
    </citation>
    <scope>NUCLEOTIDE SEQUENCE [LARGE SCALE GENOMIC DNA]</scope>
    <source>
        <strain evidence="2 3">JCM 12520</strain>
    </source>
</reference>
<evidence type="ECO:0000313" key="3">
    <source>
        <dbReference type="Proteomes" id="UP001589619"/>
    </source>
</evidence>
<feature type="transmembrane region" description="Helical" evidence="1">
    <location>
        <begin position="598"/>
        <end position="623"/>
    </location>
</feature>
<evidence type="ECO:0000256" key="1">
    <source>
        <dbReference type="SAM" id="Phobius"/>
    </source>
</evidence>
<dbReference type="PANTHER" id="PTHR32063:SF0">
    <property type="entry name" value="SWARMING MOTILITY PROTEIN SWRC"/>
    <property type="match status" value="1"/>
</dbReference>
<dbReference type="PRINTS" id="PR00702">
    <property type="entry name" value="ACRIFLAVINRP"/>
</dbReference>
<keyword evidence="1" id="KW-0472">Membrane</keyword>
<dbReference type="Proteomes" id="UP001589619">
    <property type="component" value="Unassembled WGS sequence"/>
</dbReference>
<dbReference type="InterPro" id="IPR027463">
    <property type="entry name" value="AcrB_DN_DC_subdom"/>
</dbReference>
<feature type="transmembrane region" description="Helical" evidence="1">
    <location>
        <begin position="506"/>
        <end position="526"/>
    </location>
</feature>
<feature type="transmembrane region" description="Helical" evidence="1">
    <location>
        <begin position="406"/>
        <end position="425"/>
    </location>
</feature>
<dbReference type="RefSeq" id="WP_344911708.1">
    <property type="nucleotide sequence ID" value="NZ_BAAAYO010000010.1"/>
</dbReference>
<feature type="transmembrane region" description="Helical" evidence="1">
    <location>
        <begin position="973"/>
        <end position="998"/>
    </location>
</feature>
<protein>
    <submittedName>
        <fullName evidence="2">Efflux RND transporter permease subunit</fullName>
    </submittedName>
</protein>
<dbReference type="SUPFAM" id="SSF82866">
    <property type="entry name" value="Multidrug efflux transporter AcrB transmembrane domain"/>
    <property type="match status" value="2"/>
</dbReference>
<proteinExistence type="predicted"/>
<organism evidence="2 3">
    <name type="scientific">Paenibacillus hodogayensis</name>
    <dbReference type="NCBI Taxonomy" id="279208"/>
    <lineage>
        <taxon>Bacteria</taxon>
        <taxon>Bacillati</taxon>
        <taxon>Bacillota</taxon>
        <taxon>Bacilli</taxon>
        <taxon>Bacillales</taxon>
        <taxon>Paenibacillaceae</taxon>
        <taxon>Paenibacillus</taxon>
    </lineage>
</organism>
<dbReference type="EMBL" id="JBHMAG010000009">
    <property type="protein sequence ID" value="MFB9752498.1"/>
    <property type="molecule type" value="Genomic_DNA"/>
</dbReference>
<accession>A0ABV5VWQ4</accession>
<dbReference type="Gene3D" id="1.20.1640.10">
    <property type="entry name" value="Multidrug efflux transporter AcrB transmembrane domain"/>
    <property type="match status" value="3"/>
</dbReference>
<keyword evidence="1" id="KW-1133">Transmembrane helix</keyword>
<feature type="transmembrane region" description="Helical" evidence="1">
    <location>
        <begin position="921"/>
        <end position="940"/>
    </location>
</feature>
<dbReference type="PANTHER" id="PTHR32063">
    <property type="match status" value="1"/>
</dbReference>
<comment type="caution">
    <text evidence="2">The sequence shown here is derived from an EMBL/GenBank/DDBJ whole genome shotgun (WGS) entry which is preliminary data.</text>
</comment>
<dbReference type="Gene3D" id="3.30.2090.10">
    <property type="entry name" value="Multidrug efflux transporter AcrB TolC docking domain, DN and DC subdomains"/>
    <property type="match status" value="3"/>
</dbReference>
<keyword evidence="1" id="KW-0812">Transmembrane</keyword>
<dbReference type="Gene3D" id="3.30.70.1440">
    <property type="entry name" value="Multidrug efflux transporter AcrB pore domain"/>
    <property type="match status" value="1"/>
</dbReference>
<feature type="transmembrane region" description="Helical" evidence="1">
    <location>
        <begin position="538"/>
        <end position="565"/>
    </location>
</feature>
<dbReference type="Pfam" id="PF00873">
    <property type="entry name" value="ACR_tran"/>
    <property type="match status" value="2"/>
</dbReference>
<keyword evidence="3" id="KW-1185">Reference proteome</keyword>
<dbReference type="SUPFAM" id="SSF82714">
    <property type="entry name" value="Multidrug efflux transporter AcrB TolC docking domain, DN and DC subdomains"/>
    <property type="match status" value="2"/>
</dbReference>
<dbReference type="InterPro" id="IPR001036">
    <property type="entry name" value="Acrflvin-R"/>
</dbReference>